<protein>
    <submittedName>
        <fullName evidence="12">Zn-dependent protease with chaperone function</fullName>
    </submittedName>
</protein>
<evidence type="ECO:0000256" key="10">
    <source>
        <dbReference type="RuleBase" id="RU003983"/>
    </source>
</evidence>
<sequence>MAIAPDRNGTIRCRYCGQLNQTRAEGTGEARCGRCRLPLSDRPHKKFPELNKHEYVHPADSRALAALRAIPGIDSALKKFLAVTGESAIRVIFMASAVHVTPKQCPDLYAKLQVACTTLGVDLPELFVQQNPTVNAFTGGVERPVIVLHSSLIERLTDEEVLAVIAHEVGHIHAEHVLYLTAARLLEALANVALANAPIAKAATTILSGTMRAALLAWARRAELSCDRAALLVTQDPDVVGRTLMKLCGGTFASKVDYREFLNQARDFQKNYDEHMLDRFWADVISSGLTHPFPVWRVSEILRWVDSGEYKRLLNGANASIDA</sequence>
<keyword evidence="2 10" id="KW-0645">Protease</keyword>
<dbReference type="InterPro" id="IPR050083">
    <property type="entry name" value="HtpX_protease"/>
</dbReference>
<evidence type="ECO:0000256" key="8">
    <source>
        <dbReference type="ARBA" id="ARBA00023049"/>
    </source>
</evidence>
<dbReference type="Proteomes" id="UP000031518">
    <property type="component" value="Unassembled WGS sequence"/>
</dbReference>
<dbReference type="GO" id="GO:0046872">
    <property type="term" value="F:metal ion binding"/>
    <property type="evidence" value="ECO:0007669"/>
    <property type="project" value="UniProtKB-KW"/>
</dbReference>
<keyword evidence="9" id="KW-0472">Membrane</keyword>
<dbReference type="EMBL" id="CBXV010000001">
    <property type="protein sequence ID" value="CDM64211.1"/>
    <property type="molecule type" value="Genomic_DNA"/>
</dbReference>
<evidence type="ECO:0000256" key="3">
    <source>
        <dbReference type="ARBA" id="ARBA00022692"/>
    </source>
</evidence>
<keyword evidence="6 10" id="KW-0862">Zinc</keyword>
<dbReference type="CDD" id="cd07325">
    <property type="entry name" value="M48_Ste24p_like"/>
    <property type="match status" value="1"/>
</dbReference>
<keyword evidence="4" id="KW-0479">Metal-binding</keyword>
<name>A0A0B6WT77_9BACT</name>
<accession>A0A0B6WT77</accession>
<dbReference type="Gene3D" id="3.30.2010.10">
    <property type="entry name" value="Metalloproteases ('zincins'), catalytic domain"/>
    <property type="match status" value="1"/>
</dbReference>
<reference evidence="12 13" key="1">
    <citation type="submission" date="2013-12" db="EMBL/GenBank/DDBJ databases">
        <authorList>
            <person name="Stott M."/>
        </authorList>
    </citation>
    <scope>NUCLEOTIDE SEQUENCE [LARGE SCALE GENOMIC DNA]</scope>
    <source>
        <strain evidence="12 13">K22</strain>
    </source>
</reference>
<dbReference type="GO" id="GO:0006508">
    <property type="term" value="P:proteolysis"/>
    <property type="evidence" value="ECO:0007669"/>
    <property type="project" value="UniProtKB-KW"/>
</dbReference>
<dbReference type="GO" id="GO:0004222">
    <property type="term" value="F:metalloendopeptidase activity"/>
    <property type="evidence" value="ECO:0007669"/>
    <property type="project" value="InterPro"/>
</dbReference>
<evidence type="ECO:0000256" key="5">
    <source>
        <dbReference type="ARBA" id="ARBA00022801"/>
    </source>
</evidence>
<keyword evidence="3" id="KW-0812">Transmembrane</keyword>
<organism evidence="12 13">
    <name type="scientific">Pyrinomonas methylaliphatogenes</name>
    <dbReference type="NCBI Taxonomy" id="454194"/>
    <lineage>
        <taxon>Bacteria</taxon>
        <taxon>Pseudomonadati</taxon>
        <taxon>Acidobacteriota</taxon>
        <taxon>Blastocatellia</taxon>
        <taxon>Blastocatellales</taxon>
        <taxon>Pyrinomonadaceae</taxon>
        <taxon>Pyrinomonas</taxon>
    </lineage>
</organism>
<proteinExistence type="inferred from homology"/>
<keyword evidence="7" id="KW-1133">Transmembrane helix</keyword>
<dbReference type="Pfam" id="PF01435">
    <property type="entry name" value="Peptidase_M48"/>
    <property type="match status" value="1"/>
</dbReference>
<evidence type="ECO:0000256" key="6">
    <source>
        <dbReference type="ARBA" id="ARBA00022833"/>
    </source>
</evidence>
<dbReference type="RefSeq" id="WP_162199763.1">
    <property type="nucleotide sequence ID" value="NZ_CBXV010000001.1"/>
</dbReference>
<dbReference type="PANTHER" id="PTHR43221:SF3">
    <property type="entry name" value="SLL1280 PROTEIN"/>
    <property type="match status" value="1"/>
</dbReference>
<dbReference type="InterPro" id="IPR001915">
    <property type="entry name" value="Peptidase_M48"/>
</dbReference>
<evidence type="ECO:0000313" key="12">
    <source>
        <dbReference type="EMBL" id="CDM64211.1"/>
    </source>
</evidence>
<comment type="cofactor">
    <cofactor evidence="10">
        <name>Zn(2+)</name>
        <dbReference type="ChEBI" id="CHEBI:29105"/>
    </cofactor>
    <text evidence="10">Binds 1 zinc ion per subunit.</text>
</comment>
<dbReference type="AlphaFoldDB" id="A0A0B6WT77"/>
<dbReference type="PANTHER" id="PTHR43221">
    <property type="entry name" value="PROTEASE HTPX"/>
    <property type="match status" value="1"/>
</dbReference>
<keyword evidence="1" id="KW-1003">Cell membrane</keyword>
<dbReference type="STRING" id="454194.PYK22_00203"/>
<evidence type="ECO:0000256" key="2">
    <source>
        <dbReference type="ARBA" id="ARBA00022670"/>
    </source>
</evidence>
<evidence type="ECO:0000256" key="4">
    <source>
        <dbReference type="ARBA" id="ARBA00022723"/>
    </source>
</evidence>
<evidence type="ECO:0000256" key="7">
    <source>
        <dbReference type="ARBA" id="ARBA00022989"/>
    </source>
</evidence>
<keyword evidence="13" id="KW-1185">Reference proteome</keyword>
<evidence type="ECO:0000313" key="13">
    <source>
        <dbReference type="Proteomes" id="UP000031518"/>
    </source>
</evidence>
<gene>
    <name evidence="12" type="ORF">PYK22_00203</name>
</gene>
<evidence type="ECO:0000259" key="11">
    <source>
        <dbReference type="Pfam" id="PF01435"/>
    </source>
</evidence>
<keyword evidence="5 10" id="KW-0378">Hydrolase</keyword>
<feature type="domain" description="Peptidase M48" evidence="11">
    <location>
        <begin position="107"/>
        <end position="304"/>
    </location>
</feature>
<evidence type="ECO:0000256" key="9">
    <source>
        <dbReference type="ARBA" id="ARBA00023136"/>
    </source>
</evidence>
<reference evidence="12 13" key="2">
    <citation type="submission" date="2015-01" db="EMBL/GenBank/DDBJ databases">
        <title>Complete genome sequence of Pyrinomonas methylaliphatogenes type strain K22T.</title>
        <authorList>
            <person name="Lee K.C.Y."/>
            <person name="Power J.F."/>
            <person name="Dunfield P.F."/>
            <person name="Morgan X.C."/>
            <person name="Huttenhower C."/>
            <person name="Stott M.B."/>
        </authorList>
    </citation>
    <scope>NUCLEOTIDE SEQUENCE [LARGE SCALE GENOMIC DNA]</scope>
    <source>
        <strain evidence="12 13">K22</strain>
    </source>
</reference>
<keyword evidence="8 10" id="KW-0482">Metalloprotease</keyword>
<comment type="similarity">
    <text evidence="10">Belongs to the peptidase M48 family.</text>
</comment>
<evidence type="ECO:0000256" key="1">
    <source>
        <dbReference type="ARBA" id="ARBA00022475"/>
    </source>
</evidence>